<name>A0AA40G373_9HYME</name>
<keyword evidence="2" id="KW-1185">Reference proteome</keyword>
<accession>A0AA40G373</accession>
<evidence type="ECO:0000313" key="1">
    <source>
        <dbReference type="EMBL" id="KAK1130172.1"/>
    </source>
</evidence>
<proteinExistence type="predicted"/>
<gene>
    <name evidence="1" type="ORF">K0M31_018312</name>
</gene>
<dbReference type="Proteomes" id="UP001177670">
    <property type="component" value="Unassembled WGS sequence"/>
</dbReference>
<protein>
    <submittedName>
        <fullName evidence="1">Uncharacterized protein</fullName>
    </submittedName>
</protein>
<dbReference type="AlphaFoldDB" id="A0AA40G373"/>
<organism evidence="1 2">
    <name type="scientific">Melipona bicolor</name>
    <dbReference type="NCBI Taxonomy" id="60889"/>
    <lineage>
        <taxon>Eukaryota</taxon>
        <taxon>Metazoa</taxon>
        <taxon>Ecdysozoa</taxon>
        <taxon>Arthropoda</taxon>
        <taxon>Hexapoda</taxon>
        <taxon>Insecta</taxon>
        <taxon>Pterygota</taxon>
        <taxon>Neoptera</taxon>
        <taxon>Endopterygota</taxon>
        <taxon>Hymenoptera</taxon>
        <taxon>Apocrita</taxon>
        <taxon>Aculeata</taxon>
        <taxon>Apoidea</taxon>
        <taxon>Anthophila</taxon>
        <taxon>Apidae</taxon>
        <taxon>Melipona</taxon>
    </lineage>
</organism>
<comment type="caution">
    <text evidence="1">The sequence shown here is derived from an EMBL/GenBank/DDBJ whole genome shotgun (WGS) entry which is preliminary data.</text>
</comment>
<evidence type="ECO:0000313" key="2">
    <source>
        <dbReference type="Proteomes" id="UP001177670"/>
    </source>
</evidence>
<dbReference type="EMBL" id="JAHYIQ010000007">
    <property type="protein sequence ID" value="KAK1130172.1"/>
    <property type="molecule type" value="Genomic_DNA"/>
</dbReference>
<sequence>MRFAGKHKVREKTFVEIASPANISISLDIDDRNIRVLRQGIQMAIDFSRENTNPRRGRGGCSAFGHSCFGGHGKRFDPHARENVLQENQVDTATSDKHEEMEALRLPNEFVIPEKKFEGQEERAFSQTRRQDSTRFDPFMLSFIVRQWLTSHHRLHQPDVELNNK</sequence>
<reference evidence="1" key="1">
    <citation type="submission" date="2021-10" db="EMBL/GenBank/DDBJ databases">
        <title>Melipona bicolor Genome sequencing and assembly.</title>
        <authorList>
            <person name="Araujo N.S."/>
            <person name="Arias M.C."/>
        </authorList>
    </citation>
    <scope>NUCLEOTIDE SEQUENCE</scope>
    <source>
        <strain evidence="1">USP_2M_L1-L4_2017</strain>
        <tissue evidence="1">Whole body</tissue>
    </source>
</reference>